<comment type="caution">
    <text evidence="2">The sequence shown here is derived from an EMBL/GenBank/DDBJ whole genome shotgun (WGS) entry which is preliminary data.</text>
</comment>
<evidence type="ECO:0000313" key="3">
    <source>
        <dbReference type="Proteomes" id="UP000177958"/>
    </source>
</evidence>
<accession>A0A1F6D808</accession>
<keyword evidence="1" id="KW-0472">Membrane</keyword>
<dbReference type="EMBL" id="MFKX01000021">
    <property type="protein sequence ID" value="OGG57536.1"/>
    <property type="molecule type" value="Genomic_DNA"/>
</dbReference>
<sequence length="95" mass="10156">MTYGIAFNIVATAFIVLAIFHMIGLSTLHQAGGGIVTKIVAMLSMTVIIIGLLHLMLGDEQVPYVAGFLVLAWMIVLLQAGNLILPKKSNHVSNP</sequence>
<dbReference type="Proteomes" id="UP000177958">
    <property type="component" value="Unassembled WGS sequence"/>
</dbReference>
<evidence type="ECO:0000256" key="1">
    <source>
        <dbReference type="SAM" id="Phobius"/>
    </source>
</evidence>
<evidence type="ECO:0000313" key="2">
    <source>
        <dbReference type="EMBL" id="OGG57536.1"/>
    </source>
</evidence>
<feature type="transmembrane region" description="Helical" evidence="1">
    <location>
        <begin position="6"/>
        <end position="28"/>
    </location>
</feature>
<protein>
    <submittedName>
        <fullName evidence="2">Uncharacterized protein</fullName>
    </submittedName>
</protein>
<reference evidence="2 3" key="1">
    <citation type="journal article" date="2016" name="Nat. Commun.">
        <title>Thousands of microbial genomes shed light on interconnected biogeochemical processes in an aquifer system.</title>
        <authorList>
            <person name="Anantharaman K."/>
            <person name="Brown C.T."/>
            <person name="Hug L.A."/>
            <person name="Sharon I."/>
            <person name="Castelle C.J."/>
            <person name="Probst A.J."/>
            <person name="Thomas B.C."/>
            <person name="Singh A."/>
            <person name="Wilkins M.J."/>
            <person name="Karaoz U."/>
            <person name="Brodie E.L."/>
            <person name="Williams K.H."/>
            <person name="Hubbard S.S."/>
            <person name="Banfield J.F."/>
        </authorList>
    </citation>
    <scope>NUCLEOTIDE SEQUENCE [LARGE SCALE GENOMIC DNA]</scope>
</reference>
<organism evidence="2 3">
    <name type="scientific">Candidatus Kaiserbacteria bacterium RIFCSPHIGHO2_01_FULL_55_17</name>
    <dbReference type="NCBI Taxonomy" id="1798484"/>
    <lineage>
        <taxon>Bacteria</taxon>
        <taxon>Candidatus Kaiseribacteriota</taxon>
    </lineage>
</organism>
<feature type="transmembrane region" description="Helical" evidence="1">
    <location>
        <begin position="63"/>
        <end position="85"/>
    </location>
</feature>
<name>A0A1F6D808_9BACT</name>
<feature type="transmembrane region" description="Helical" evidence="1">
    <location>
        <begin position="35"/>
        <end position="57"/>
    </location>
</feature>
<dbReference type="AlphaFoldDB" id="A0A1F6D808"/>
<gene>
    <name evidence="2" type="ORF">A2853_01560</name>
</gene>
<keyword evidence="1" id="KW-0812">Transmembrane</keyword>
<keyword evidence="1" id="KW-1133">Transmembrane helix</keyword>
<proteinExistence type="predicted"/>